<name>D4H2I7_DENA2</name>
<dbReference type="Gene3D" id="1.10.10.10">
    <property type="entry name" value="Winged helix-like DNA-binding domain superfamily/Winged helix DNA-binding domain"/>
    <property type="match status" value="1"/>
</dbReference>
<dbReference type="InterPro" id="IPR036397">
    <property type="entry name" value="RNaseH_sf"/>
</dbReference>
<dbReference type="InParanoid" id="D4H2I7"/>
<protein>
    <submittedName>
        <fullName evidence="3">Integrase catalytic region</fullName>
    </submittedName>
</protein>
<accession>D4H2I7</accession>
<dbReference type="SUPFAM" id="SSF53098">
    <property type="entry name" value="Ribonuclease H-like"/>
    <property type="match status" value="1"/>
</dbReference>
<dbReference type="AlphaFoldDB" id="D4H2I7"/>
<evidence type="ECO:0000313" key="5">
    <source>
        <dbReference type="Proteomes" id="UP000002012"/>
    </source>
</evidence>
<evidence type="ECO:0000259" key="2">
    <source>
        <dbReference type="PROSITE" id="PS50994"/>
    </source>
</evidence>
<evidence type="ECO:0000256" key="1">
    <source>
        <dbReference type="ARBA" id="ARBA00009277"/>
    </source>
</evidence>
<dbReference type="Proteomes" id="UP000002012">
    <property type="component" value="Chromosome"/>
</dbReference>
<reference evidence="3 5" key="1">
    <citation type="journal article" date="2010" name="Stand. Genomic Sci.">
        <title>Complete genome sequence of Denitrovibrio acetiphilus type strain (N2460).</title>
        <authorList>
            <person name="Kiss H."/>
            <person name="Lang E."/>
            <person name="Lapidus A."/>
            <person name="Copeland A."/>
            <person name="Nolan M."/>
            <person name="Glavina Del Rio T."/>
            <person name="Chen F."/>
            <person name="Lucas S."/>
            <person name="Tice H."/>
            <person name="Cheng J.F."/>
            <person name="Han C."/>
            <person name="Goodwin L."/>
            <person name="Pitluck S."/>
            <person name="Liolios K."/>
            <person name="Pati A."/>
            <person name="Ivanova N."/>
            <person name="Mavromatis K."/>
            <person name="Chen A."/>
            <person name="Palaniappan K."/>
            <person name="Land M."/>
            <person name="Hauser L."/>
            <person name="Chang Y.J."/>
            <person name="Jeffries C.D."/>
            <person name="Detter J.C."/>
            <person name="Brettin T."/>
            <person name="Spring S."/>
            <person name="Rohde M."/>
            <person name="Goker M."/>
            <person name="Woyke T."/>
            <person name="Bristow J."/>
            <person name="Eisen J.A."/>
            <person name="Markowitz V."/>
            <person name="Hugenholtz P."/>
            <person name="Kyrpides N.C."/>
            <person name="Klenk H.P."/>
        </authorList>
    </citation>
    <scope>NUCLEOTIDE SEQUENCE [LARGE SCALE GENOMIC DNA]</scope>
    <source>
        <strain evidence="3">DSM 12809</strain>
        <strain evidence="5">DSM 12809 / NBRC 114555 / N2460</strain>
    </source>
</reference>
<dbReference type="InterPro" id="IPR036388">
    <property type="entry name" value="WH-like_DNA-bd_sf"/>
</dbReference>
<evidence type="ECO:0000313" key="3">
    <source>
        <dbReference type="EMBL" id="ADD67048.1"/>
    </source>
</evidence>
<dbReference type="EMBL" id="CP001968">
    <property type="protein sequence ID" value="ADD67498.1"/>
    <property type="molecule type" value="Genomic_DNA"/>
</dbReference>
<sequence>MRRHKKGRLTMKYLREVIRLHDLGGLSNRQIAKACNVSPTTAGGCINKYIDSGIPYETFAELPDEELESIFYPKEPDQPVYSRPMPDMEYLCKELKRKGVTLQLLWEEYIRENPGGYSRSQFSYHYQQWSKKINPTMRFNHKAGEKVFVDFSGYKPEIVNPITGEVTSVDLFVATLGASSYTYAVCVPDQTKEFWIEAHVKMFDFFGGVPECIVPDNLKSGVTSPCFYDPDINPGYADMAAHYGIAVVPARPGKPKDKGKVENGVLNVQRRILAVLRNHTFNSIQELNSAVAEELVNLNARPMQHMKSSRRQLFKGLDQPALKPLPSERFEQYSWKKAKVSFNYHVQVGDTHYSVPWRLMGETVDIKYNSRIVQIIHKNKCIASHPRSFKYGYYATSKAHMPPNHQFVASGWTPERINKWASKAAGAYTAKAIDAIIDSRQFPEQAYKSCMGVIKLSKYYQPERLEKACRMVLESGTVRYKSIKSILEKGLDKIHYLEPEPRKNLVHENIRGNEYYRIKGDD</sequence>
<dbReference type="HOGENOM" id="CLU_020626_11_0_0"/>
<dbReference type="PANTHER" id="PTHR35004:SF8">
    <property type="entry name" value="TRANSPOSASE RV3428C-RELATED"/>
    <property type="match status" value="1"/>
</dbReference>
<dbReference type="Gene3D" id="3.30.420.10">
    <property type="entry name" value="Ribonuclease H-like superfamily/Ribonuclease H"/>
    <property type="match status" value="1"/>
</dbReference>
<dbReference type="STRING" id="522772.Dacet_0246"/>
<dbReference type="GO" id="GO:0015074">
    <property type="term" value="P:DNA integration"/>
    <property type="evidence" value="ECO:0007669"/>
    <property type="project" value="InterPro"/>
</dbReference>
<dbReference type="InterPro" id="IPR012337">
    <property type="entry name" value="RNaseH-like_sf"/>
</dbReference>
<dbReference type="KEGG" id="dap:Dacet_0713"/>
<keyword evidence="5" id="KW-1185">Reference proteome</keyword>
<proteinExistence type="inferred from homology"/>
<dbReference type="EMBL" id="CP001968">
    <property type="protein sequence ID" value="ADD67048.1"/>
    <property type="molecule type" value="Genomic_DNA"/>
</dbReference>
<dbReference type="GO" id="GO:0003676">
    <property type="term" value="F:nucleic acid binding"/>
    <property type="evidence" value="ECO:0007669"/>
    <property type="project" value="InterPro"/>
</dbReference>
<dbReference type="InterPro" id="IPR001584">
    <property type="entry name" value="Integrase_cat-core"/>
</dbReference>
<dbReference type="PANTHER" id="PTHR35004">
    <property type="entry name" value="TRANSPOSASE RV3428C-RELATED"/>
    <property type="match status" value="1"/>
</dbReference>
<dbReference type="Pfam" id="PF22483">
    <property type="entry name" value="Mu-transpos_C_2"/>
    <property type="match status" value="1"/>
</dbReference>
<dbReference type="KEGG" id="dap:Dacet_0246"/>
<dbReference type="OrthoDB" id="2065409at2"/>
<comment type="similarity">
    <text evidence="1">Belongs to the transposase IS21/IS408/IS1162 family.</text>
</comment>
<evidence type="ECO:0000313" key="4">
    <source>
        <dbReference type="EMBL" id="ADD67498.1"/>
    </source>
</evidence>
<dbReference type="NCBIfam" id="NF033546">
    <property type="entry name" value="transpos_IS21"/>
    <property type="match status" value="1"/>
</dbReference>
<dbReference type="eggNOG" id="COG4584">
    <property type="taxonomic scope" value="Bacteria"/>
</dbReference>
<dbReference type="PaxDb" id="522772-Dacet_0246"/>
<organism evidence="3 5">
    <name type="scientific">Denitrovibrio acetiphilus (strain DSM 12809 / NBRC 114555 / N2460)</name>
    <dbReference type="NCBI Taxonomy" id="522772"/>
    <lineage>
        <taxon>Bacteria</taxon>
        <taxon>Pseudomonadati</taxon>
        <taxon>Deferribacterota</taxon>
        <taxon>Deferribacteres</taxon>
        <taxon>Deferribacterales</taxon>
        <taxon>Geovibrionaceae</taxon>
        <taxon>Denitrovibrio</taxon>
    </lineage>
</organism>
<dbReference type="Pfam" id="PF00665">
    <property type="entry name" value="rve"/>
    <property type="match status" value="1"/>
</dbReference>
<dbReference type="PROSITE" id="PS50994">
    <property type="entry name" value="INTEGRASE"/>
    <property type="match status" value="1"/>
</dbReference>
<dbReference type="InterPro" id="IPR054353">
    <property type="entry name" value="IstA-like_C"/>
</dbReference>
<dbReference type="RefSeq" id="WP_013009593.1">
    <property type="nucleotide sequence ID" value="NC_013943.1"/>
</dbReference>
<gene>
    <name evidence="3" type="ordered locus">Dacet_0246</name>
    <name evidence="4" type="ordered locus">Dacet_0713</name>
</gene>
<feature type="domain" description="Integrase catalytic" evidence="2">
    <location>
        <begin position="131"/>
        <end position="334"/>
    </location>
</feature>